<proteinExistence type="predicted"/>
<keyword evidence="2" id="KW-1185">Reference proteome</keyword>
<evidence type="ECO:0000313" key="2">
    <source>
        <dbReference type="Proteomes" id="UP001054945"/>
    </source>
</evidence>
<reference evidence="1 2" key="1">
    <citation type="submission" date="2021-06" db="EMBL/GenBank/DDBJ databases">
        <title>Caerostris extrusa draft genome.</title>
        <authorList>
            <person name="Kono N."/>
            <person name="Arakawa K."/>
        </authorList>
    </citation>
    <scope>NUCLEOTIDE SEQUENCE [LARGE SCALE GENOMIC DNA]</scope>
</reference>
<dbReference type="EMBL" id="BPLR01006304">
    <property type="protein sequence ID" value="GIY08884.1"/>
    <property type="molecule type" value="Genomic_DNA"/>
</dbReference>
<accession>A0AAV4QHT1</accession>
<gene>
    <name evidence="1" type="ORF">CEXT_555501</name>
</gene>
<dbReference type="AlphaFoldDB" id="A0AAV4QHT1"/>
<dbReference type="Proteomes" id="UP001054945">
    <property type="component" value="Unassembled WGS sequence"/>
</dbReference>
<evidence type="ECO:0000313" key="1">
    <source>
        <dbReference type="EMBL" id="GIY08884.1"/>
    </source>
</evidence>
<name>A0AAV4QHT1_CAEEX</name>
<sequence>MWSKEFGNSNILKLPYKGTNVHEKLTPYQAPLRDFRKVDDSCIHRNGVHQRSRKLMTLKISRGVSSGQMRRINMLRTKVLWIS</sequence>
<protein>
    <submittedName>
        <fullName evidence="1">Uncharacterized protein</fullName>
    </submittedName>
</protein>
<comment type="caution">
    <text evidence="1">The sequence shown here is derived from an EMBL/GenBank/DDBJ whole genome shotgun (WGS) entry which is preliminary data.</text>
</comment>
<organism evidence="1 2">
    <name type="scientific">Caerostris extrusa</name>
    <name type="common">Bark spider</name>
    <name type="synonym">Caerostris bankana</name>
    <dbReference type="NCBI Taxonomy" id="172846"/>
    <lineage>
        <taxon>Eukaryota</taxon>
        <taxon>Metazoa</taxon>
        <taxon>Ecdysozoa</taxon>
        <taxon>Arthropoda</taxon>
        <taxon>Chelicerata</taxon>
        <taxon>Arachnida</taxon>
        <taxon>Araneae</taxon>
        <taxon>Araneomorphae</taxon>
        <taxon>Entelegynae</taxon>
        <taxon>Araneoidea</taxon>
        <taxon>Araneidae</taxon>
        <taxon>Caerostris</taxon>
    </lineage>
</organism>